<dbReference type="AlphaFoldDB" id="A0A1G2I3X2"/>
<gene>
    <name evidence="1" type="ORF">A3D44_03815</name>
</gene>
<reference evidence="1 2" key="1">
    <citation type="journal article" date="2016" name="Nat. Commun.">
        <title>Thousands of microbial genomes shed light on interconnected biogeochemical processes in an aquifer system.</title>
        <authorList>
            <person name="Anantharaman K."/>
            <person name="Brown C.T."/>
            <person name="Hug L.A."/>
            <person name="Sharon I."/>
            <person name="Castelle C.J."/>
            <person name="Probst A.J."/>
            <person name="Thomas B.C."/>
            <person name="Singh A."/>
            <person name="Wilkins M.J."/>
            <person name="Karaoz U."/>
            <person name="Brodie E.L."/>
            <person name="Williams K.H."/>
            <person name="Hubbard S.S."/>
            <person name="Banfield J.F."/>
        </authorList>
    </citation>
    <scope>NUCLEOTIDE SEQUENCE [LARGE SCALE GENOMIC DNA]</scope>
</reference>
<dbReference type="Proteomes" id="UP000178820">
    <property type="component" value="Unassembled WGS sequence"/>
</dbReference>
<protein>
    <submittedName>
        <fullName evidence="1">Uncharacterized protein</fullName>
    </submittedName>
</protein>
<evidence type="ECO:0000313" key="1">
    <source>
        <dbReference type="EMBL" id="OGZ69514.1"/>
    </source>
</evidence>
<name>A0A1G2I3X2_9BACT</name>
<proteinExistence type="predicted"/>
<accession>A0A1G2I3X2</accession>
<dbReference type="EMBL" id="MHOT01000010">
    <property type="protein sequence ID" value="OGZ69514.1"/>
    <property type="molecule type" value="Genomic_DNA"/>
</dbReference>
<comment type="caution">
    <text evidence="1">The sequence shown here is derived from an EMBL/GenBank/DDBJ whole genome shotgun (WGS) entry which is preliminary data.</text>
</comment>
<organism evidence="1 2">
    <name type="scientific">Candidatus Staskawiczbacteria bacterium RIFCSPHIGHO2_02_FULL_42_22</name>
    <dbReference type="NCBI Taxonomy" id="1802207"/>
    <lineage>
        <taxon>Bacteria</taxon>
        <taxon>Candidatus Staskawicziibacteriota</taxon>
    </lineage>
</organism>
<dbReference type="Gene3D" id="3.40.50.450">
    <property type="match status" value="1"/>
</dbReference>
<sequence length="189" mass="21064">MLQHFFASAGLCKPWWLINNERGLTVIQNLKRAPYICGGLTGLREGIKKSAKVFYERVAEALEDITGQRPFVPHKHYDPEEHKDFTPAQVDAAERQQVCCHTSVVIAVTLAPSWGGGIEVEMANHAGVPVILLCQEYMLDQRLISRLLRGNPAVKMVILYANESQAIAKLLLAREEINALINHNNAVVI</sequence>
<evidence type="ECO:0000313" key="2">
    <source>
        <dbReference type="Proteomes" id="UP000178820"/>
    </source>
</evidence>